<reference evidence="3" key="3">
    <citation type="submission" date="2018-08" db="UniProtKB">
        <authorList>
            <consortium name="EnsemblPlants"/>
        </authorList>
    </citation>
    <scope>IDENTIFICATION</scope>
    <source>
        <strain evidence="3">cv. Bd21</strain>
    </source>
</reference>
<accession>A0A0Q3QRP1</accession>
<dbReference type="Proteomes" id="UP000008810">
    <property type="component" value="Chromosome 2"/>
</dbReference>
<feature type="region of interest" description="Disordered" evidence="1">
    <location>
        <begin position="1"/>
        <end position="21"/>
    </location>
</feature>
<protein>
    <submittedName>
        <fullName evidence="2 3">Uncharacterized protein</fullName>
    </submittedName>
</protein>
<evidence type="ECO:0000313" key="3">
    <source>
        <dbReference type="EnsemblPlants" id="KQK04137"/>
    </source>
</evidence>
<reference evidence="2 3" key="1">
    <citation type="journal article" date="2010" name="Nature">
        <title>Genome sequencing and analysis of the model grass Brachypodium distachyon.</title>
        <authorList>
            <consortium name="International Brachypodium Initiative"/>
        </authorList>
    </citation>
    <scope>NUCLEOTIDE SEQUENCE [LARGE SCALE GENOMIC DNA]</scope>
    <source>
        <strain evidence="2 3">Bd21</strain>
    </source>
</reference>
<feature type="compositionally biased region" description="Low complexity" evidence="1">
    <location>
        <begin position="103"/>
        <end position="113"/>
    </location>
</feature>
<organism evidence="2">
    <name type="scientific">Brachypodium distachyon</name>
    <name type="common">Purple false brome</name>
    <name type="synonym">Trachynia distachya</name>
    <dbReference type="NCBI Taxonomy" id="15368"/>
    <lineage>
        <taxon>Eukaryota</taxon>
        <taxon>Viridiplantae</taxon>
        <taxon>Streptophyta</taxon>
        <taxon>Embryophyta</taxon>
        <taxon>Tracheophyta</taxon>
        <taxon>Spermatophyta</taxon>
        <taxon>Magnoliopsida</taxon>
        <taxon>Liliopsida</taxon>
        <taxon>Poales</taxon>
        <taxon>Poaceae</taxon>
        <taxon>BOP clade</taxon>
        <taxon>Pooideae</taxon>
        <taxon>Stipodae</taxon>
        <taxon>Brachypodieae</taxon>
        <taxon>Brachypodium</taxon>
    </lineage>
</organism>
<dbReference type="EMBL" id="CM000881">
    <property type="protein sequence ID" value="KQK04137.1"/>
    <property type="molecule type" value="Genomic_DNA"/>
</dbReference>
<evidence type="ECO:0000313" key="4">
    <source>
        <dbReference type="Proteomes" id="UP000008810"/>
    </source>
</evidence>
<dbReference type="Gramene" id="KQK04137">
    <property type="protein sequence ID" value="KQK04137"/>
    <property type="gene ID" value="BRADI_2g11915v3"/>
</dbReference>
<gene>
    <name evidence="3" type="primary">LOC112270967</name>
    <name evidence="2" type="ORF">BRADI_2g11915v3</name>
</gene>
<evidence type="ECO:0000313" key="2">
    <source>
        <dbReference type="EMBL" id="KQK04138.1"/>
    </source>
</evidence>
<dbReference type="Gramene" id="KQK04138">
    <property type="protein sequence ID" value="KQK04138"/>
    <property type="gene ID" value="BRADI_2g11915v3"/>
</dbReference>
<name>A0A0Q3QRP1_BRADI</name>
<sequence length="168" mass="18016">MIAEEKATGGGAVVPPAAPTLVATRTPADTCATLESSADKKRPAAMPDADVALTINKKPKPDSDDTTSVTAIDAVATHQTPEVKDLKVFFERFQWLWSGASPFSSKASPSFSGTPPSLILPEGKNALERRAQKFLPSDLGDIQEALRTPSSAEPRNSFHRISETFRRP</sequence>
<evidence type="ECO:0000256" key="1">
    <source>
        <dbReference type="SAM" id="MobiDB-lite"/>
    </source>
</evidence>
<reference evidence="2" key="2">
    <citation type="submission" date="2017-06" db="EMBL/GenBank/DDBJ databases">
        <title>WGS assembly of Brachypodium distachyon.</title>
        <authorList>
            <consortium name="The International Brachypodium Initiative"/>
            <person name="Lucas S."/>
            <person name="Harmon-Smith M."/>
            <person name="Lail K."/>
            <person name="Tice H."/>
            <person name="Grimwood J."/>
            <person name="Bruce D."/>
            <person name="Barry K."/>
            <person name="Shu S."/>
            <person name="Lindquist E."/>
            <person name="Wang M."/>
            <person name="Pitluck S."/>
            <person name="Vogel J.P."/>
            <person name="Garvin D.F."/>
            <person name="Mockler T.C."/>
            <person name="Schmutz J."/>
            <person name="Rokhsar D."/>
            <person name="Bevan M.W."/>
        </authorList>
    </citation>
    <scope>NUCLEOTIDE SEQUENCE</scope>
    <source>
        <strain evidence="2">Bd21</strain>
    </source>
</reference>
<feature type="region of interest" description="Disordered" evidence="1">
    <location>
        <begin position="138"/>
        <end position="168"/>
    </location>
</feature>
<dbReference type="AlphaFoldDB" id="A0A0Q3QRP1"/>
<proteinExistence type="predicted"/>
<dbReference type="EnsemblPlants" id="KQK04138">
    <property type="protein sequence ID" value="KQK04138"/>
    <property type="gene ID" value="BRADI_2g11915v3"/>
</dbReference>
<feature type="region of interest" description="Disordered" evidence="1">
    <location>
        <begin position="103"/>
        <end position="125"/>
    </location>
</feature>
<keyword evidence="4" id="KW-1185">Reference proteome</keyword>
<dbReference type="EMBL" id="CM000881">
    <property type="protein sequence ID" value="KQK04138.1"/>
    <property type="molecule type" value="Genomic_DNA"/>
</dbReference>
<dbReference type="EnsemblPlants" id="KQK04137">
    <property type="protein sequence ID" value="KQK04137"/>
    <property type="gene ID" value="BRADI_2g11915v3"/>
</dbReference>